<evidence type="ECO:0000313" key="3">
    <source>
        <dbReference type="Proteomes" id="UP000291117"/>
    </source>
</evidence>
<protein>
    <recommendedName>
        <fullName evidence="4">Cell wall anchor protein</fullName>
    </recommendedName>
</protein>
<dbReference type="RefSeq" id="WP_131608059.1">
    <property type="nucleotide sequence ID" value="NZ_SJSM01000003.1"/>
</dbReference>
<comment type="caution">
    <text evidence="2">The sequence shown here is derived from an EMBL/GenBank/DDBJ whole genome shotgun (WGS) entry which is preliminary data.</text>
</comment>
<dbReference type="EMBL" id="SJSM01000003">
    <property type="protein sequence ID" value="TCC97699.1"/>
    <property type="molecule type" value="Genomic_DNA"/>
</dbReference>
<dbReference type="Proteomes" id="UP000291117">
    <property type="component" value="Unassembled WGS sequence"/>
</dbReference>
<dbReference type="OrthoDB" id="680331at2"/>
<evidence type="ECO:0000256" key="1">
    <source>
        <dbReference type="SAM" id="SignalP"/>
    </source>
</evidence>
<gene>
    <name evidence="2" type="ORF">EZ444_07220</name>
</gene>
<sequence>MRYYFLPIVLIFTISASIAQTNVFPSSGNVGIGTTNPLANLHLTGIIRWGGDDTNYLYSGQDGIGGYFEQVGTDADKSKIRFQTSKNGSGSAYSQFIIDPEKGFSFVNLGPGSSNVGIGTSDTKGYKLAVAGNMIAESVKVQLQGSWPDYVFKSTYILPSLQETEKHIEDNGHLPGIPSAAEVKANGIDLGEMNAALLKKIEELTLYLIEQKKEIITQKQQIENNQAAFKVEIEELKQLIAEKK</sequence>
<keyword evidence="1" id="KW-0732">Signal</keyword>
<keyword evidence="3" id="KW-1185">Reference proteome</keyword>
<evidence type="ECO:0000313" key="2">
    <source>
        <dbReference type="EMBL" id="TCC97699.1"/>
    </source>
</evidence>
<dbReference type="AlphaFoldDB" id="A0A4R0NBK6"/>
<reference evidence="2 3" key="1">
    <citation type="submission" date="2019-02" db="EMBL/GenBank/DDBJ databases">
        <title>Pedobacter sp. RP-3-8 sp. nov., isolated from Arctic soil.</title>
        <authorList>
            <person name="Dahal R.H."/>
        </authorList>
    </citation>
    <scope>NUCLEOTIDE SEQUENCE [LARGE SCALE GENOMIC DNA]</scope>
    <source>
        <strain evidence="2 3">RP-3-8</strain>
    </source>
</reference>
<name>A0A4R0NBK6_9SPHI</name>
<evidence type="ECO:0008006" key="4">
    <source>
        <dbReference type="Google" id="ProtNLM"/>
    </source>
</evidence>
<accession>A0A4R0NBK6</accession>
<organism evidence="2 3">
    <name type="scientific">Pedobacter hiemivivus</name>
    <dbReference type="NCBI Taxonomy" id="2530454"/>
    <lineage>
        <taxon>Bacteria</taxon>
        <taxon>Pseudomonadati</taxon>
        <taxon>Bacteroidota</taxon>
        <taxon>Sphingobacteriia</taxon>
        <taxon>Sphingobacteriales</taxon>
        <taxon>Sphingobacteriaceae</taxon>
        <taxon>Pedobacter</taxon>
    </lineage>
</organism>
<proteinExistence type="predicted"/>
<feature type="chain" id="PRO_5020796227" description="Cell wall anchor protein" evidence="1">
    <location>
        <begin position="20"/>
        <end position="244"/>
    </location>
</feature>
<feature type="signal peptide" evidence="1">
    <location>
        <begin position="1"/>
        <end position="19"/>
    </location>
</feature>